<dbReference type="STRING" id="500637.PROVRUST_06556"/>
<sequence>MPQINHIFGVSFNMLAVIFPVAHWISIFRASFFDVRGELNFL</sequence>
<organism evidence="2 3">
    <name type="scientific">Providencia rustigianii DSM 4541</name>
    <dbReference type="NCBI Taxonomy" id="500637"/>
    <lineage>
        <taxon>Bacteria</taxon>
        <taxon>Pseudomonadati</taxon>
        <taxon>Pseudomonadota</taxon>
        <taxon>Gammaproteobacteria</taxon>
        <taxon>Enterobacterales</taxon>
        <taxon>Morganellaceae</taxon>
        <taxon>Providencia</taxon>
    </lineage>
</organism>
<evidence type="ECO:0000313" key="3">
    <source>
        <dbReference type="Proteomes" id="UP000005512"/>
    </source>
</evidence>
<dbReference type="HOGENOM" id="CLU_3256372_0_0_6"/>
<dbReference type="Proteomes" id="UP000005512">
    <property type="component" value="Unassembled WGS sequence"/>
</dbReference>
<proteinExistence type="predicted"/>
<name>D1P2X6_9GAMM</name>
<keyword evidence="1" id="KW-0812">Transmembrane</keyword>
<feature type="transmembrane region" description="Helical" evidence="1">
    <location>
        <begin position="12"/>
        <end position="32"/>
    </location>
</feature>
<protein>
    <submittedName>
        <fullName evidence="2">Uncharacterized protein</fullName>
    </submittedName>
</protein>
<keyword evidence="3" id="KW-1185">Reference proteome</keyword>
<comment type="caution">
    <text evidence="2">The sequence shown here is derived from an EMBL/GenBank/DDBJ whole genome shotgun (WGS) entry which is preliminary data.</text>
</comment>
<dbReference type="AlphaFoldDB" id="D1P2X6"/>
<keyword evidence="1" id="KW-0472">Membrane</keyword>
<evidence type="ECO:0000313" key="2">
    <source>
        <dbReference type="EMBL" id="EFB72481.1"/>
    </source>
</evidence>
<gene>
    <name evidence="2" type="ORF">PROVRUST_06556</name>
</gene>
<dbReference type="EMBL" id="ABXV02000023">
    <property type="protein sequence ID" value="EFB72481.1"/>
    <property type="molecule type" value="Genomic_DNA"/>
</dbReference>
<accession>D1P2X6</accession>
<reference evidence="2" key="1">
    <citation type="submission" date="2009-12" db="EMBL/GenBank/DDBJ databases">
        <authorList>
            <person name="Weinstock G."/>
            <person name="Sodergren E."/>
            <person name="Clifton S."/>
            <person name="Fulton L."/>
            <person name="Fulton B."/>
            <person name="Courtney L."/>
            <person name="Fronick C."/>
            <person name="Harrison M."/>
            <person name="Strong C."/>
            <person name="Farmer C."/>
            <person name="Delahaunty K."/>
            <person name="Markovic C."/>
            <person name="Hall O."/>
            <person name="Minx P."/>
            <person name="Tomlinson C."/>
            <person name="Mitreva M."/>
            <person name="Nelson J."/>
            <person name="Hou S."/>
            <person name="Wollam A."/>
            <person name="Pepin K.H."/>
            <person name="Johnson M."/>
            <person name="Bhonagiri V."/>
            <person name="Nash W.E."/>
            <person name="Warren W."/>
            <person name="Chinwalla A."/>
            <person name="Mardis E.R."/>
            <person name="Wilson R.K."/>
        </authorList>
    </citation>
    <scope>NUCLEOTIDE SEQUENCE [LARGE SCALE GENOMIC DNA]</scope>
    <source>
        <strain evidence="2">DSM 4541</strain>
    </source>
</reference>
<keyword evidence="1" id="KW-1133">Transmembrane helix</keyword>
<evidence type="ECO:0000256" key="1">
    <source>
        <dbReference type="SAM" id="Phobius"/>
    </source>
</evidence>